<dbReference type="EMBL" id="GBXM01090248">
    <property type="protein sequence ID" value="JAH18329.1"/>
    <property type="molecule type" value="Transcribed_RNA"/>
</dbReference>
<name>A0A0E9QND5_ANGAN</name>
<evidence type="ECO:0000256" key="1">
    <source>
        <dbReference type="SAM" id="MobiDB-lite"/>
    </source>
</evidence>
<reference evidence="2" key="2">
    <citation type="journal article" date="2015" name="Fish Shellfish Immunol.">
        <title>Early steps in the European eel (Anguilla anguilla)-Vibrio vulnificus interaction in the gills: Role of the RtxA13 toxin.</title>
        <authorList>
            <person name="Callol A."/>
            <person name="Pajuelo D."/>
            <person name="Ebbesson L."/>
            <person name="Teles M."/>
            <person name="MacKenzie S."/>
            <person name="Amaro C."/>
        </authorList>
    </citation>
    <scope>NUCLEOTIDE SEQUENCE</scope>
</reference>
<accession>A0A0E9QND5</accession>
<proteinExistence type="predicted"/>
<sequence length="41" mass="4619">MSLKKQHICNKACCMHRLSETPLKPCPGLTSHPESQTLPWS</sequence>
<feature type="region of interest" description="Disordered" evidence="1">
    <location>
        <begin position="21"/>
        <end position="41"/>
    </location>
</feature>
<organism evidence="2">
    <name type="scientific">Anguilla anguilla</name>
    <name type="common">European freshwater eel</name>
    <name type="synonym">Muraena anguilla</name>
    <dbReference type="NCBI Taxonomy" id="7936"/>
    <lineage>
        <taxon>Eukaryota</taxon>
        <taxon>Metazoa</taxon>
        <taxon>Chordata</taxon>
        <taxon>Craniata</taxon>
        <taxon>Vertebrata</taxon>
        <taxon>Euteleostomi</taxon>
        <taxon>Actinopterygii</taxon>
        <taxon>Neopterygii</taxon>
        <taxon>Teleostei</taxon>
        <taxon>Anguilliformes</taxon>
        <taxon>Anguillidae</taxon>
        <taxon>Anguilla</taxon>
    </lineage>
</organism>
<reference evidence="2" key="1">
    <citation type="submission" date="2014-11" db="EMBL/GenBank/DDBJ databases">
        <authorList>
            <person name="Amaro Gonzalez C."/>
        </authorList>
    </citation>
    <scope>NUCLEOTIDE SEQUENCE</scope>
</reference>
<dbReference type="AlphaFoldDB" id="A0A0E9QND5"/>
<feature type="compositionally biased region" description="Polar residues" evidence="1">
    <location>
        <begin position="32"/>
        <end position="41"/>
    </location>
</feature>
<protein>
    <submittedName>
        <fullName evidence="2">Uncharacterized protein</fullName>
    </submittedName>
</protein>
<evidence type="ECO:0000313" key="2">
    <source>
        <dbReference type="EMBL" id="JAH18329.1"/>
    </source>
</evidence>